<evidence type="ECO:0000313" key="1">
    <source>
        <dbReference type="EMBL" id="KAJ1671202.1"/>
    </source>
</evidence>
<dbReference type="EMBL" id="JAMZIH010008867">
    <property type="protein sequence ID" value="KAJ1671202.1"/>
    <property type="molecule type" value="Genomic_DNA"/>
</dbReference>
<keyword evidence="2" id="KW-1185">Reference proteome</keyword>
<accession>A0ACC1H9A6</accession>
<sequence>MGLLSLGTPLPWEEAKKYVDHVRKNGIEQFINVWRQAKEAKSEPFVWGDELEYIIVRFNHQDRSTQISLNGAKSIQILQEEEIKAQVHAANG</sequence>
<protein>
    <submittedName>
        <fullName evidence="1">Glutamate--cysteine ligase</fullName>
        <ecNumber evidence="1">6.3.2.2</ecNumber>
    </submittedName>
</protein>
<keyword evidence="1" id="KW-0436">Ligase</keyword>
<evidence type="ECO:0000313" key="2">
    <source>
        <dbReference type="Proteomes" id="UP001145114"/>
    </source>
</evidence>
<comment type="caution">
    <text evidence="1">The sequence shown here is derived from an EMBL/GenBank/DDBJ whole genome shotgun (WGS) entry which is preliminary data.</text>
</comment>
<proteinExistence type="predicted"/>
<feature type="non-terminal residue" evidence="1">
    <location>
        <position position="92"/>
    </location>
</feature>
<dbReference type="Proteomes" id="UP001145114">
    <property type="component" value="Unassembled WGS sequence"/>
</dbReference>
<reference evidence="1" key="1">
    <citation type="submission" date="2022-06" db="EMBL/GenBank/DDBJ databases">
        <title>Phylogenomic reconstructions and comparative analyses of Kickxellomycotina fungi.</title>
        <authorList>
            <person name="Reynolds N.K."/>
            <person name="Stajich J.E."/>
            <person name="Barry K."/>
            <person name="Grigoriev I.V."/>
            <person name="Crous P."/>
            <person name="Smith M.E."/>
        </authorList>
    </citation>
    <scope>NUCLEOTIDE SEQUENCE</scope>
    <source>
        <strain evidence="1">RSA 2271</strain>
    </source>
</reference>
<gene>
    <name evidence="1" type="primary">GSH1_2</name>
    <name evidence="1" type="ORF">EV182_007765</name>
</gene>
<organism evidence="1 2">
    <name type="scientific">Spiromyces aspiralis</name>
    <dbReference type="NCBI Taxonomy" id="68401"/>
    <lineage>
        <taxon>Eukaryota</taxon>
        <taxon>Fungi</taxon>
        <taxon>Fungi incertae sedis</taxon>
        <taxon>Zoopagomycota</taxon>
        <taxon>Kickxellomycotina</taxon>
        <taxon>Kickxellomycetes</taxon>
        <taxon>Kickxellales</taxon>
        <taxon>Kickxellaceae</taxon>
        <taxon>Spiromyces</taxon>
    </lineage>
</organism>
<dbReference type="EC" id="6.3.2.2" evidence="1"/>
<name>A0ACC1H9A6_9FUNG</name>